<dbReference type="Pfam" id="PF04738">
    <property type="entry name" value="Lant_dehydr_N"/>
    <property type="match status" value="2"/>
</dbReference>
<evidence type="ECO:0000256" key="1">
    <source>
        <dbReference type="SAM" id="MobiDB-lite"/>
    </source>
</evidence>
<reference evidence="3 4" key="1">
    <citation type="submission" date="2019-08" db="EMBL/GenBank/DDBJ databases">
        <title>Genome of Luteibaculum oceani JCM 18817.</title>
        <authorList>
            <person name="Bowman J.P."/>
        </authorList>
    </citation>
    <scope>NUCLEOTIDE SEQUENCE [LARGE SCALE GENOMIC DNA]</scope>
    <source>
        <strain evidence="3 4">JCM 18817</strain>
    </source>
</reference>
<dbReference type="Proteomes" id="UP000321168">
    <property type="component" value="Unassembled WGS sequence"/>
</dbReference>
<feature type="compositionally biased region" description="Basic and acidic residues" evidence="1">
    <location>
        <begin position="426"/>
        <end position="436"/>
    </location>
</feature>
<dbReference type="OrthoDB" id="1207270at2"/>
<dbReference type="InterPro" id="IPR006827">
    <property type="entry name" value="Lant_deHydtase_N"/>
</dbReference>
<evidence type="ECO:0000313" key="3">
    <source>
        <dbReference type="EMBL" id="TXC85241.1"/>
    </source>
</evidence>
<protein>
    <recommendedName>
        <fullName evidence="2">Lantibiotic dehydratase N-terminal domain-containing protein</fullName>
    </recommendedName>
</protein>
<dbReference type="AlphaFoldDB" id="A0A5C6VKK0"/>
<feature type="region of interest" description="Disordered" evidence="1">
    <location>
        <begin position="543"/>
        <end position="565"/>
    </location>
</feature>
<proteinExistence type="predicted"/>
<name>A0A5C6VKK0_9FLAO</name>
<dbReference type="EMBL" id="VORB01000001">
    <property type="protein sequence ID" value="TXC85241.1"/>
    <property type="molecule type" value="Genomic_DNA"/>
</dbReference>
<comment type="caution">
    <text evidence="3">The sequence shown here is derived from an EMBL/GenBank/DDBJ whole genome shotgun (WGS) entry which is preliminary data.</text>
</comment>
<feature type="domain" description="Lantibiotic dehydratase N-terminal" evidence="2">
    <location>
        <begin position="447"/>
        <end position="835"/>
    </location>
</feature>
<keyword evidence="4" id="KW-1185">Reference proteome</keyword>
<accession>A0A5C6VKK0</accession>
<dbReference type="RefSeq" id="WP_147012483.1">
    <property type="nucleotide sequence ID" value="NZ_VORB01000001.1"/>
</dbReference>
<evidence type="ECO:0000313" key="4">
    <source>
        <dbReference type="Proteomes" id="UP000321168"/>
    </source>
</evidence>
<feature type="domain" description="Lantibiotic dehydratase N-terminal" evidence="2">
    <location>
        <begin position="141"/>
        <end position="336"/>
    </location>
</feature>
<gene>
    <name evidence="3" type="ORF">FRX97_01050</name>
</gene>
<sequence>MSTIFPYFLTRIGGEPIEILEQLSRPEAYAKAENLSALSQEIEKLGKEISDDLFEEIGTLEQEELQKELLNVKRSVFNGRNIGLPVAIDHISDKTAGKIRQYIATQEKLIKAEEAYVSSFPGEMAQAREGVKKAVASEPLKLGISLSSHILLANLERIVKRPADSFRKKELKAEESILKYLTRTSAKTSPFSFFTQLAMGKVDGEGFIAEKNGMGKGNSTLNNHLLSFFKSVLVEIPEIADRVNVRLNPTVTYTNGQILYLTNNNNVEAFQRIEENPLIELFTDFFGKEYPDGLALGDAIAKLVEGEYVDAGPDELRGFIQSLFSYGLLEWDFGISGIDPFWDKKLVTWLSGLNIETPAVDIAKEALIEARIFAESFSEIQAEKRYKELKLAFEAFKGRCLKLHELAGLPEDERLDADERAAKIKAEQEKKEKEDNKEEESDSPPFKHTSTTYFHFRQEQFLYEDVEANADVTLGNDDAQALVAPVRRLCHALRNFEGFEPEQERMAAFFEEKFGEGPVSLLEFYEQYYRDVKVPEHKAMEQFKEERKKNKDAKPPELKYKAEKTAKKREKAKAALVEWLKQNSELEHGKININTEGLNTADVKDKTFSMAMFIQPYHDDKKIKGVVNSMFPGYGKMFSRFLHLFPSELTEALIQANTSGEGNKIYVENTDASYFNANLHPPLMPYEINTPGGHNTLEPKQQISVTDLLVAPNSEGGLKLVHSQRNKEVSLFDLGFQGHKGRSELYQLLTRFTDAEMLGLNPLFEMLSEVYPIPEGEPKPEVWLDDTVCVNRRSWKIPKDQLPELPNHWGEAECYKAIIDWKNRLRLPDEVFIKITNHQELETLDYEVVKEIGRDAYKPQYLDFRQLPMVCNLFKKLLSKVPIQLAISEMKPNAGEMIATKEGRFVTELMMQWYE</sequence>
<feature type="region of interest" description="Disordered" evidence="1">
    <location>
        <begin position="426"/>
        <end position="449"/>
    </location>
</feature>
<evidence type="ECO:0000259" key="2">
    <source>
        <dbReference type="Pfam" id="PF04738"/>
    </source>
</evidence>
<organism evidence="3 4">
    <name type="scientific">Luteibaculum oceani</name>
    <dbReference type="NCBI Taxonomy" id="1294296"/>
    <lineage>
        <taxon>Bacteria</taxon>
        <taxon>Pseudomonadati</taxon>
        <taxon>Bacteroidota</taxon>
        <taxon>Flavobacteriia</taxon>
        <taxon>Flavobacteriales</taxon>
        <taxon>Luteibaculaceae</taxon>
        <taxon>Luteibaculum</taxon>
    </lineage>
</organism>